<sequence length="61" mass="6288">MDSFFRPLSVTFQTFWSSHPILTCAAAAPPPLPPCVAAAPPPLPPCVTAGTPTTPPTTPCN</sequence>
<accession>K4A3H7</accession>
<dbReference type="HOGENOM" id="CLU_2926991_0_0_1"/>
<reference evidence="1" key="2">
    <citation type="submission" date="2018-08" db="UniProtKB">
        <authorList>
            <consortium name="EnsemblPlants"/>
        </authorList>
    </citation>
    <scope>IDENTIFICATION</scope>
    <source>
        <strain evidence="1">Yugu1</strain>
    </source>
</reference>
<proteinExistence type="predicted"/>
<organism evidence="1 2">
    <name type="scientific">Setaria italica</name>
    <name type="common">Foxtail millet</name>
    <name type="synonym">Panicum italicum</name>
    <dbReference type="NCBI Taxonomy" id="4555"/>
    <lineage>
        <taxon>Eukaryota</taxon>
        <taxon>Viridiplantae</taxon>
        <taxon>Streptophyta</taxon>
        <taxon>Embryophyta</taxon>
        <taxon>Tracheophyta</taxon>
        <taxon>Spermatophyta</taxon>
        <taxon>Magnoliopsida</taxon>
        <taxon>Liliopsida</taxon>
        <taxon>Poales</taxon>
        <taxon>Poaceae</taxon>
        <taxon>PACMAD clade</taxon>
        <taxon>Panicoideae</taxon>
        <taxon>Panicodae</taxon>
        <taxon>Paniceae</taxon>
        <taxon>Cenchrinae</taxon>
        <taxon>Setaria</taxon>
    </lineage>
</organism>
<dbReference type="EMBL" id="AGNK02000705">
    <property type="status" value="NOT_ANNOTATED_CDS"/>
    <property type="molecule type" value="Genomic_DNA"/>
</dbReference>
<name>K4A3H7_SETIT</name>
<protein>
    <submittedName>
        <fullName evidence="1">Uncharacterized protein</fullName>
    </submittedName>
</protein>
<dbReference type="AlphaFoldDB" id="K4A3H7"/>
<keyword evidence="2" id="KW-1185">Reference proteome</keyword>
<reference evidence="2" key="1">
    <citation type="journal article" date="2012" name="Nat. Biotechnol.">
        <title>Reference genome sequence of the model plant Setaria.</title>
        <authorList>
            <person name="Bennetzen J.L."/>
            <person name="Schmutz J."/>
            <person name="Wang H."/>
            <person name="Percifield R."/>
            <person name="Hawkins J."/>
            <person name="Pontaroli A.C."/>
            <person name="Estep M."/>
            <person name="Feng L."/>
            <person name="Vaughn J.N."/>
            <person name="Grimwood J."/>
            <person name="Jenkins J."/>
            <person name="Barry K."/>
            <person name="Lindquist E."/>
            <person name="Hellsten U."/>
            <person name="Deshpande S."/>
            <person name="Wang X."/>
            <person name="Wu X."/>
            <person name="Mitros T."/>
            <person name="Triplett J."/>
            <person name="Yang X."/>
            <person name="Ye C.Y."/>
            <person name="Mauro-Herrera M."/>
            <person name="Wang L."/>
            <person name="Li P."/>
            <person name="Sharma M."/>
            <person name="Sharma R."/>
            <person name="Ronald P.C."/>
            <person name="Panaud O."/>
            <person name="Kellogg E.A."/>
            <person name="Brutnell T.P."/>
            <person name="Doust A.N."/>
            <person name="Tuskan G.A."/>
            <person name="Rokhsar D."/>
            <person name="Devos K.M."/>
        </authorList>
    </citation>
    <scope>NUCLEOTIDE SEQUENCE [LARGE SCALE GENOMIC DNA]</scope>
    <source>
        <strain evidence="2">cv. Yugu1</strain>
    </source>
</reference>
<dbReference type="Proteomes" id="UP000004995">
    <property type="component" value="Unassembled WGS sequence"/>
</dbReference>
<dbReference type="InParanoid" id="K4A3H7"/>
<evidence type="ECO:0000313" key="1">
    <source>
        <dbReference type="EnsemblPlants" id="KQL22696"/>
    </source>
</evidence>
<evidence type="ECO:0000313" key="2">
    <source>
        <dbReference type="Proteomes" id="UP000004995"/>
    </source>
</evidence>
<dbReference type="EnsemblPlants" id="KQL22696">
    <property type="protein sequence ID" value="KQL22696"/>
    <property type="gene ID" value="SETIT_033430mg"/>
</dbReference>
<dbReference type="Gramene" id="KQL22696">
    <property type="protein sequence ID" value="KQL22696"/>
    <property type="gene ID" value="SETIT_033430mg"/>
</dbReference>